<reference evidence="1 2" key="1">
    <citation type="submission" date="2013-09" db="EMBL/GenBank/DDBJ databases">
        <title>High correlation between genotypes and phenotypes of environmental bacteria Comamonas testosteroni strains.</title>
        <authorList>
            <person name="Liu L."/>
            <person name="Zhu W."/>
            <person name="Xia X."/>
            <person name="Xu B."/>
            <person name="Luo M."/>
            <person name="Wang G."/>
        </authorList>
    </citation>
    <scope>NUCLEOTIDE SEQUENCE [LARGE SCALE GENOMIC DNA]</scope>
    <source>
        <strain evidence="1 2">JL14</strain>
    </source>
</reference>
<accession>A0A0E3BL41</accession>
<dbReference type="AlphaFoldDB" id="A0A0E3BL41"/>
<gene>
    <name evidence="1" type="ORF">P245_05905</name>
</gene>
<proteinExistence type="predicted"/>
<protein>
    <submittedName>
        <fullName evidence="1">Uncharacterized protein</fullName>
    </submittedName>
</protein>
<name>A0A0E3BL41_9BURK</name>
<dbReference type="Proteomes" id="UP000029567">
    <property type="component" value="Unassembled WGS sequence"/>
</dbReference>
<organism evidence="1 2">
    <name type="scientific">Comamonas thiooxydans</name>
    <dbReference type="NCBI Taxonomy" id="363952"/>
    <lineage>
        <taxon>Bacteria</taxon>
        <taxon>Pseudomonadati</taxon>
        <taxon>Pseudomonadota</taxon>
        <taxon>Betaproteobacteria</taxon>
        <taxon>Burkholderiales</taxon>
        <taxon>Comamonadaceae</taxon>
        <taxon>Comamonas</taxon>
    </lineage>
</organism>
<sequence length="30" mass="3571">MVPIVRLQKPRHRCKKLGVWKLDRQLAAVM</sequence>
<evidence type="ECO:0000313" key="1">
    <source>
        <dbReference type="EMBL" id="KGG96496.1"/>
    </source>
</evidence>
<evidence type="ECO:0000313" key="2">
    <source>
        <dbReference type="Proteomes" id="UP000029567"/>
    </source>
</evidence>
<comment type="caution">
    <text evidence="1">The sequence shown here is derived from an EMBL/GenBank/DDBJ whole genome shotgun (WGS) entry which is preliminary data.</text>
</comment>
<dbReference type="EMBL" id="AWTN01000046">
    <property type="protein sequence ID" value="KGG96496.1"/>
    <property type="molecule type" value="Genomic_DNA"/>
</dbReference>